<dbReference type="SMART" id="SM00900">
    <property type="entry name" value="FMN_bind"/>
    <property type="match status" value="1"/>
</dbReference>
<dbReference type="PANTHER" id="PTHR30040:SF2">
    <property type="entry name" value="FAD:PROTEIN FMN TRANSFERASE"/>
    <property type="match status" value="1"/>
</dbReference>
<dbReference type="GO" id="GO:0046872">
    <property type="term" value="F:metal ion binding"/>
    <property type="evidence" value="ECO:0007669"/>
    <property type="project" value="UniProtKB-KW"/>
</dbReference>
<proteinExistence type="predicted"/>
<reference evidence="12" key="1">
    <citation type="journal article" date="2021" name="ISME J.">
        <title>Fine-scale metabolic discontinuity in a stratified prokaryote microbiome of a Red Sea deep halocline.</title>
        <authorList>
            <person name="Michoud G."/>
            <person name="Ngugi D.K."/>
            <person name="Barozzi A."/>
            <person name="Merlino G."/>
            <person name="Calleja M.L."/>
            <person name="Delgado-Huertas A."/>
            <person name="Moran X.A.G."/>
            <person name="Daffonchio D."/>
        </authorList>
    </citation>
    <scope>NUCLEOTIDE SEQUENCE</scope>
    <source>
        <strain evidence="12">SuakinDeep_MAG55_1</strain>
    </source>
</reference>
<gene>
    <name evidence="12" type="ORF">MAG551_02168</name>
</gene>
<dbReference type="GO" id="GO:0016020">
    <property type="term" value="C:membrane"/>
    <property type="evidence" value="ECO:0007669"/>
    <property type="project" value="InterPro"/>
</dbReference>
<dbReference type="Pfam" id="PF02424">
    <property type="entry name" value="ApbE"/>
    <property type="match status" value="1"/>
</dbReference>
<organism evidence="12 13">
    <name type="scientific">Candidatus Scalindua arabica</name>
    <dbReference type="NCBI Taxonomy" id="1127984"/>
    <lineage>
        <taxon>Bacteria</taxon>
        <taxon>Pseudomonadati</taxon>
        <taxon>Planctomycetota</taxon>
        <taxon>Candidatus Brocadiia</taxon>
        <taxon>Candidatus Brocadiales</taxon>
        <taxon>Candidatus Scalinduaceae</taxon>
        <taxon>Candidatus Scalindua</taxon>
    </lineage>
</organism>
<sequence length="560" mass="62867">MKLRIVHSIFLPFLIMVIVFHQRAALSQYDYIIGQKINIDDVEPADNYEMQVFLEEDEALASVFKGCDEVLVERLVLTQDEKQRLENRLKARIDEDAFDVFTGKKRGSINKYAIITDEMGCFHPITFILSMKPNGKIEQVAVMIYRESRGKEVIRKRFLHQYKGKSLKNPIRINKDIINITGATTSVRGVNRGVRKMVAVLNEFYLHRNRETGSVPYSRIGNQAEEEESQQIFSQAYPAMDDIVEILITGTTEKNASNAFKEAFKEVNRLNKILNKELKNSKISKINEKAWKKPIRCDEELFNIIKSSLHYSKITNGGFDITEGSLAGTLNRNKKKFSESEDIVSLFNAINYKNIVVDADKNGGGTIFFKDKQTKLDISLVVNGYVVDNVIKVLENHGVSHALVNFGGAIRVVGNPPGDTAWRIAIPDPKDKGKSIGFVHLNNGAVAISGNYEKMLISNRNKYFHIIDSNLQRPFDANLLEAVVVAPTAFEADALAAAAHLSGLNKDMGIINNIPDAEGIDLYERSDGSIEVEASNGIKTCFERKTEPISLQRVRQACAF</sequence>
<dbReference type="GO" id="GO:0016740">
    <property type="term" value="F:transferase activity"/>
    <property type="evidence" value="ECO:0007669"/>
    <property type="project" value="UniProtKB-KW"/>
</dbReference>
<keyword evidence="7" id="KW-0274">FAD</keyword>
<evidence type="ECO:0000256" key="8">
    <source>
        <dbReference type="ARBA" id="ARBA00022842"/>
    </source>
</evidence>
<evidence type="ECO:0000256" key="1">
    <source>
        <dbReference type="ARBA" id="ARBA00001946"/>
    </source>
</evidence>
<keyword evidence="5" id="KW-0808">Transferase</keyword>
<dbReference type="GO" id="GO:0010181">
    <property type="term" value="F:FMN binding"/>
    <property type="evidence" value="ECO:0007669"/>
    <property type="project" value="InterPro"/>
</dbReference>
<keyword evidence="6" id="KW-0479">Metal-binding</keyword>
<evidence type="ECO:0000256" key="9">
    <source>
        <dbReference type="ARBA" id="ARBA00031306"/>
    </source>
</evidence>
<dbReference type="InterPro" id="IPR007329">
    <property type="entry name" value="FMN-bd"/>
</dbReference>
<dbReference type="EC" id="2.7.1.180" evidence="2"/>
<comment type="cofactor">
    <cofactor evidence="1">
        <name>Mg(2+)</name>
        <dbReference type="ChEBI" id="CHEBI:18420"/>
    </cofactor>
</comment>
<dbReference type="PANTHER" id="PTHR30040">
    <property type="entry name" value="THIAMINE BIOSYNTHESIS LIPOPROTEIN APBE"/>
    <property type="match status" value="1"/>
</dbReference>
<keyword evidence="8" id="KW-0460">Magnesium</keyword>
<keyword evidence="4" id="KW-0285">Flavoprotein</keyword>
<evidence type="ECO:0000256" key="4">
    <source>
        <dbReference type="ARBA" id="ARBA00022630"/>
    </source>
</evidence>
<evidence type="ECO:0000313" key="13">
    <source>
        <dbReference type="Proteomes" id="UP000722750"/>
    </source>
</evidence>
<evidence type="ECO:0000256" key="7">
    <source>
        <dbReference type="ARBA" id="ARBA00022827"/>
    </source>
</evidence>
<evidence type="ECO:0000256" key="3">
    <source>
        <dbReference type="ARBA" id="ARBA00016337"/>
    </source>
</evidence>
<dbReference type="InterPro" id="IPR003374">
    <property type="entry name" value="ApbE-like_sf"/>
</dbReference>
<dbReference type="Proteomes" id="UP000722750">
    <property type="component" value="Unassembled WGS sequence"/>
</dbReference>
<accession>A0A941W4Q0</accession>
<evidence type="ECO:0000256" key="10">
    <source>
        <dbReference type="ARBA" id="ARBA00048540"/>
    </source>
</evidence>
<dbReference type="SUPFAM" id="SSF143631">
    <property type="entry name" value="ApbE-like"/>
    <property type="match status" value="1"/>
</dbReference>
<evidence type="ECO:0000256" key="2">
    <source>
        <dbReference type="ARBA" id="ARBA00011955"/>
    </source>
</evidence>
<dbReference type="Gene3D" id="3.10.520.10">
    <property type="entry name" value="ApbE-like domains"/>
    <property type="match status" value="1"/>
</dbReference>
<evidence type="ECO:0000313" key="12">
    <source>
        <dbReference type="EMBL" id="MBS1259102.1"/>
    </source>
</evidence>
<feature type="domain" description="FMN-binding" evidence="11">
    <location>
        <begin position="121"/>
        <end position="201"/>
    </location>
</feature>
<evidence type="ECO:0000256" key="5">
    <source>
        <dbReference type="ARBA" id="ARBA00022679"/>
    </source>
</evidence>
<evidence type="ECO:0000256" key="6">
    <source>
        <dbReference type="ARBA" id="ARBA00022723"/>
    </source>
</evidence>
<protein>
    <recommendedName>
        <fullName evidence="3">FAD:protein FMN transferase</fullName>
        <ecNumber evidence="2">2.7.1.180</ecNumber>
    </recommendedName>
    <alternativeName>
        <fullName evidence="9">Flavin transferase</fullName>
    </alternativeName>
</protein>
<dbReference type="AlphaFoldDB" id="A0A941W4Q0"/>
<name>A0A941W4Q0_9BACT</name>
<dbReference type="Pfam" id="PF04205">
    <property type="entry name" value="FMN_bind"/>
    <property type="match status" value="1"/>
</dbReference>
<comment type="caution">
    <text evidence="12">The sequence shown here is derived from an EMBL/GenBank/DDBJ whole genome shotgun (WGS) entry which is preliminary data.</text>
</comment>
<evidence type="ECO:0000259" key="11">
    <source>
        <dbReference type="SMART" id="SM00900"/>
    </source>
</evidence>
<comment type="catalytic activity">
    <reaction evidence="10">
        <text>L-threonyl-[protein] + FAD = FMN-L-threonyl-[protein] + AMP + H(+)</text>
        <dbReference type="Rhea" id="RHEA:36847"/>
        <dbReference type="Rhea" id="RHEA-COMP:11060"/>
        <dbReference type="Rhea" id="RHEA-COMP:11061"/>
        <dbReference type="ChEBI" id="CHEBI:15378"/>
        <dbReference type="ChEBI" id="CHEBI:30013"/>
        <dbReference type="ChEBI" id="CHEBI:57692"/>
        <dbReference type="ChEBI" id="CHEBI:74257"/>
        <dbReference type="ChEBI" id="CHEBI:456215"/>
        <dbReference type="EC" id="2.7.1.180"/>
    </reaction>
</comment>
<dbReference type="EMBL" id="JAANXD010000080">
    <property type="protein sequence ID" value="MBS1259102.1"/>
    <property type="molecule type" value="Genomic_DNA"/>
</dbReference>
<dbReference type="InterPro" id="IPR024932">
    <property type="entry name" value="ApbE"/>
</dbReference>